<organism evidence="2 3">
    <name type="scientific">Ceratopteris richardii</name>
    <name type="common">Triangle waterfern</name>
    <dbReference type="NCBI Taxonomy" id="49495"/>
    <lineage>
        <taxon>Eukaryota</taxon>
        <taxon>Viridiplantae</taxon>
        <taxon>Streptophyta</taxon>
        <taxon>Embryophyta</taxon>
        <taxon>Tracheophyta</taxon>
        <taxon>Polypodiopsida</taxon>
        <taxon>Polypodiidae</taxon>
        <taxon>Polypodiales</taxon>
        <taxon>Pteridineae</taxon>
        <taxon>Pteridaceae</taxon>
        <taxon>Parkerioideae</taxon>
        <taxon>Ceratopteris</taxon>
    </lineage>
</organism>
<comment type="caution">
    <text evidence="2">The sequence shown here is derived from an EMBL/GenBank/DDBJ whole genome shotgun (WGS) entry which is preliminary data.</text>
</comment>
<feature type="compositionally biased region" description="Basic residues" evidence="1">
    <location>
        <begin position="19"/>
        <end position="47"/>
    </location>
</feature>
<evidence type="ECO:0000256" key="1">
    <source>
        <dbReference type="SAM" id="MobiDB-lite"/>
    </source>
</evidence>
<dbReference type="OrthoDB" id="786617at2759"/>
<dbReference type="PANTHER" id="PTHR36808:SF1">
    <property type="entry name" value="TRANSCRIPTIONAL REGULATOR ATRX-LIKE PROTEIN"/>
    <property type="match status" value="1"/>
</dbReference>
<dbReference type="Proteomes" id="UP000825935">
    <property type="component" value="Chromosome 1"/>
</dbReference>
<dbReference type="PANTHER" id="PTHR36808">
    <property type="entry name" value="TRANSCRIPTIONAL REGULATOR ATRX-LIKE PROTEIN"/>
    <property type="match status" value="1"/>
</dbReference>
<feature type="compositionally biased region" description="Basic and acidic residues" evidence="1">
    <location>
        <begin position="108"/>
        <end position="129"/>
    </location>
</feature>
<feature type="compositionally biased region" description="Basic and acidic residues" evidence="1">
    <location>
        <begin position="179"/>
        <end position="190"/>
    </location>
</feature>
<protein>
    <submittedName>
        <fullName evidence="2">Uncharacterized protein</fullName>
    </submittedName>
</protein>
<feature type="compositionally biased region" description="Polar residues" evidence="1">
    <location>
        <begin position="354"/>
        <end position="374"/>
    </location>
</feature>
<dbReference type="EMBL" id="CM035406">
    <property type="protein sequence ID" value="KAH7446078.1"/>
    <property type="molecule type" value="Genomic_DNA"/>
</dbReference>
<name>A0A8T2VG49_CERRI</name>
<keyword evidence="3" id="KW-1185">Reference proteome</keyword>
<accession>A0A8T2VG49</accession>
<feature type="region of interest" description="Disordered" evidence="1">
    <location>
        <begin position="1"/>
        <end position="129"/>
    </location>
</feature>
<proteinExistence type="predicted"/>
<feature type="compositionally biased region" description="Basic and acidic residues" evidence="1">
    <location>
        <begin position="210"/>
        <end position="221"/>
    </location>
</feature>
<evidence type="ECO:0000313" key="3">
    <source>
        <dbReference type="Proteomes" id="UP000825935"/>
    </source>
</evidence>
<feature type="compositionally biased region" description="Basic and acidic residues" evidence="1">
    <location>
        <begin position="149"/>
        <end position="172"/>
    </location>
</feature>
<feature type="region of interest" description="Disordered" evidence="1">
    <location>
        <begin position="210"/>
        <end position="236"/>
    </location>
</feature>
<feature type="compositionally biased region" description="Basic residues" evidence="1">
    <location>
        <begin position="55"/>
        <end position="86"/>
    </location>
</feature>
<feature type="compositionally biased region" description="Basic and acidic residues" evidence="1">
    <location>
        <begin position="315"/>
        <end position="330"/>
    </location>
</feature>
<feature type="compositionally biased region" description="Polar residues" evidence="1">
    <location>
        <begin position="331"/>
        <end position="347"/>
    </location>
</feature>
<feature type="region of interest" description="Disordered" evidence="1">
    <location>
        <begin position="315"/>
        <end position="374"/>
    </location>
</feature>
<evidence type="ECO:0000313" key="2">
    <source>
        <dbReference type="EMBL" id="KAH7446078.1"/>
    </source>
</evidence>
<gene>
    <name evidence="2" type="ORF">KP509_01G038200</name>
</gene>
<sequence length="411" mass="46911">MSISETQAPKIRISEDHSLHRKHKHHKVEHDRKKSRHDRRDHKNKRKKESENISKKRHRDEHRSSHRSSKSSKKANSKHKQHRHRHDSSEIDSNNIGNFKEGQSGGDVLHHSIEVSKRRSRSPIRDIDVKDRSKRFRVEKAELNIGANGEDHDAVKNPSKRPEATRSVRFKGETTITKGQEREREFEGRKDKKVLEGELREKALANFMRHHDTSYRKDDHSPVNTRQSVACSEETNRALPEAETKNLVNAGNAVDHYEDTIGDTVARANDECFGDEKSSNLEEGEIVSDTSIENKVVTKDSSLAIDEGEVLHESRNKLGNTVREDSEVAKTNRNSLISEKQDSSQGQMVKESLMSASPSTQQVGNNDSGNTNSFQEKTMSVMRGGEMVQVSYKVYIPKRAAELAARRRLRR</sequence>
<reference evidence="2" key="1">
    <citation type="submission" date="2021-08" db="EMBL/GenBank/DDBJ databases">
        <title>WGS assembly of Ceratopteris richardii.</title>
        <authorList>
            <person name="Marchant D.B."/>
            <person name="Chen G."/>
            <person name="Jenkins J."/>
            <person name="Shu S."/>
            <person name="Leebens-Mack J."/>
            <person name="Grimwood J."/>
            <person name="Schmutz J."/>
            <person name="Soltis P."/>
            <person name="Soltis D."/>
            <person name="Chen Z.-H."/>
        </authorList>
    </citation>
    <scope>NUCLEOTIDE SEQUENCE</scope>
    <source>
        <strain evidence="2">Whitten #5841</strain>
        <tissue evidence="2">Leaf</tissue>
    </source>
</reference>
<feature type="region of interest" description="Disordered" evidence="1">
    <location>
        <begin position="143"/>
        <end position="190"/>
    </location>
</feature>
<dbReference type="AlphaFoldDB" id="A0A8T2VG49"/>